<gene>
    <name evidence="1" type="ORF">DSO57_1027802</name>
</gene>
<comment type="caution">
    <text evidence="1">The sequence shown here is derived from an EMBL/GenBank/DDBJ whole genome shotgun (WGS) entry which is preliminary data.</text>
</comment>
<accession>A0ACC2SQV4</accession>
<reference evidence="1" key="1">
    <citation type="submission" date="2022-04" db="EMBL/GenBank/DDBJ databases">
        <title>Genome of the entomopathogenic fungus Entomophthora muscae.</title>
        <authorList>
            <person name="Elya C."/>
            <person name="Lovett B.R."/>
            <person name="Lee E."/>
            <person name="Macias A.M."/>
            <person name="Hajek A.E."/>
            <person name="De Bivort B.L."/>
            <person name="Kasson M.T."/>
            <person name="De Fine Licht H.H."/>
            <person name="Stajich J.E."/>
        </authorList>
    </citation>
    <scope>NUCLEOTIDE SEQUENCE</scope>
    <source>
        <strain evidence="1">Berkeley</strain>
    </source>
</reference>
<name>A0ACC2SQV4_9FUNG</name>
<keyword evidence="2" id="KW-1185">Reference proteome</keyword>
<proteinExistence type="predicted"/>
<evidence type="ECO:0000313" key="1">
    <source>
        <dbReference type="EMBL" id="KAJ9064685.1"/>
    </source>
</evidence>
<protein>
    <submittedName>
        <fullName evidence="1">Uncharacterized protein</fullName>
    </submittedName>
</protein>
<evidence type="ECO:0000313" key="2">
    <source>
        <dbReference type="Proteomes" id="UP001165960"/>
    </source>
</evidence>
<dbReference type="EMBL" id="QTSX02004432">
    <property type="protein sequence ID" value="KAJ9064685.1"/>
    <property type="molecule type" value="Genomic_DNA"/>
</dbReference>
<organism evidence="1 2">
    <name type="scientific">Entomophthora muscae</name>
    <dbReference type="NCBI Taxonomy" id="34485"/>
    <lineage>
        <taxon>Eukaryota</taxon>
        <taxon>Fungi</taxon>
        <taxon>Fungi incertae sedis</taxon>
        <taxon>Zoopagomycota</taxon>
        <taxon>Entomophthoromycotina</taxon>
        <taxon>Entomophthoromycetes</taxon>
        <taxon>Entomophthorales</taxon>
        <taxon>Entomophthoraceae</taxon>
        <taxon>Entomophthora</taxon>
    </lineage>
</organism>
<dbReference type="Proteomes" id="UP001165960">
    <property type="component" value="Unassembled WGS sequence"/>
</dbReference>
<sequence>MYFESPQEQGHSAKARNLKDILFKQPPKEKTPVKTPTPCHESEADSLTPPHSPFVYSPSNPQEKNFHFNDEYENEKDSDDHGSAASEDEPILEWDLHAFANICNDNMQFKAPCKVLPNKVQDYKLYCIKHLDLSLKDIGK</sequence>